<feature type="compositionally biased region" description="Polar residues" evidence="2">
    <location>
        <begin position="494"/>
        <end position="508"/>
    </location>
</feature>
<reference evidence="3" key="1">
    <citation type="journal article" date="2021" name="New Phytol.">
        <title>Evolutionary innovations through gain and loss of genes in the ectomycorrhizal Boletales.</title>
        <authorList>
            <person name="Wu G."/>
            <person name="Miyauchi S."/>
            <person name="Morin E."/>
            <person name="Kuo A."/>
            <person name="Drula E."/>
            <person name="Varga T."/>
            <person name="Kohler A."/>
            <person name="Feng B."/>
            <person name="Cao Y."/>
            <person name="Lipzen A."/>
            <person name="Daum C."/>
            <person name="Hundley H."/>
            <person name="Pangilinan J."/>
            <person name="Johnson J."/>
            <person name="Barry K."/>
            <person name="LaButti K."/>
            <person name="Ng V."/>
            <person name="Ahrendt S."/>
            <person name="Min B."/>
            <person name="Choi I.G."/>
            <person name="Park H."/>
            <person name="Plett J.M."/>
            <person name="Magnuson J."/>
            <person name="Spatafora J.W."/>
            <person name="Nagy L.G."/>
            <person name="Henrissat B."/>
            <person name="Grigoriev I.V."/>
            <person name="Yang Z.L."/>
            <person name="Xu J."/>
            <person name="Martin F.M."/>
        </authorList>
    </citation>
    <scope>NUCLEOTIDE SEQUENCE</scope>
    <source>
        <strain evidence="3">KKN 215</strain>
    </source>
</reference>
<keyword evidence="4" id="KW-1185">Reference proteome</keyword>
<dbReference type="OrthoDB" id="3069722at2759"/>
<feature type="coiled-coil region" evidence="1">
    <location>
        <begin position="105"/>
        <end position="202"/>
    </location>
</feature>
<evidence type="ECO:0000256" key="1">
    <source>
        <dbReference type="SAM" id="Coils"/>
    </source>
</evidence>
<feature type="compositionally biased region" description="Basic and acidic residues" evidence="2">
    <location>
        <begin position="59"/>
        <end position="72"/>
    </location>
</feature>
<feature type="region of interest" description="Disordered" evidence="2">
    <location>
        <begin position="474"/>
        <end position="599"/>
    </location>
</feature>
<feature type="compositionally biased region" description="Polar residues" evidence="2">
    <location>
        <begin position="516"/>
        <end position="529"/>
    </location>
</feature>
<feature type="compositionally biased region" description="Basic and acidic residues" evidence="2">
    <location>
        <begin position="209"/>
        <end position="229"/>
    </location>
</feature>
<evidence type="ECO:0000313" key="3">
    <source>
        <dbReference type="EMBL" id="KAH8094920.1"/>
    </source>
</evidence>
<name>A0A8K0XNQ2_9AGAR</name>
<evidence type="ECO:0000313" key="4">
    <source>
        <dbReference type="Proteomes" id="UP000813824"/>
    </source>
</evidence>
<dbReference type="AlphaFoldDB" id="A0A8K0XNQ2"/>
<dbReference type="Proteomes" id="UP000813824">
    <property type="component" value="Unassembled WGS sequence"/>
</dbReference>
<protein>
    <submittedName>
        <fullName evidence="3">Uncharacterized protein</fullName>
    </submittedName>
</protein>
<feature type="compositionally biased region" description="Low complexity" evidence="2">
    <location>
        <begin position="577"/>
        <end position="587"/>
    </location>
</feature>
<sequence>MLEPSHVDHISMPVPQYPPSDESEGTFRSELRNLVDSRLPLPDDPSSSFASTQSGHVAPRGDGRSSSPERQKRSSKKDRHALAQRELSRMLASEEAEVKSMRKYLKAALDRLDGETRRAQEAERRALEIAERFRVVNEARQTAQSELTRVTEELRLWRNQFENAQKEILRARDVFKDLEEQRNSAESDATRYRTLARKLNEERMINKAREEGRKEGYEEGLRRGMEQGRSDAYNSRSRRDEVLVEDDDEDIRGRGVPDNGPADEIQSVMSESIAPLNIPTRVPLNNLSLRGGTQFHEHFTPTSTATRSLAPVQETSEPRMARPPSVIHNRPPSIGRPDSTPPPDNWIPELDPATNTFAVPPAHVMNRSPSSLNPPLPDSSNISANYAQVPETNVKDIYPQKSRSSPPSIAESIQSSTATSQYEILAPTRGQGQRKEREIPRQMLDRIDEVSSSMEHSPGMEKRAMPTAVTFPVASAGDPEWEGSHGSRSRKTSHQSLGHGSPRSRTLSQGGGHRQMLSNESRYSQSSIDSWRRDAASTLDPPKQYPAAASVSKPAYPSGLRHEVNPPTSSRDDRPRSATTPRPRSPAGPRSTTPVGNRLDVQARLRSLQASPSSGISSSTEFNIVVEPPVSIVVLI</sequence>
<feature type="region of interest" description="Disordered" evidence="2">
    <location>
        <begin position="392"/>
        <end position="441"/>
    </location>
</feature>
<feature type="region of interest" description="Disordered" evidence="2">
    <location>
        <begin position="209"/>
        <end position="243"/>
    </location>
</feature>
<feature type="region of interest" description="Disordered" evidence="2">
    <location>
        <begin position="1"/>
        <end position="94"/>
    </location>
</feature>
<feature type="compositionally biased region" description="Polar residues" evidence="2">
    <location>
        <begin position="401"/>
        <end position="422"/>
    </location>
</feature>
<comment type="caution">
    <text evidence="3">The sequence shown here is derived from an EMBL/GenBank/DDBJ whole genome shotgun (WGS) entry which is preliminary data.</text>
</comment>
<evidence type="ECO:0000256" key="2">
    <source>
        <dbReference type="SAM" id="MobiDB-lite"/>
    </source>
</evidence>
<gene>
    <name evidence="3" type="ORF">BXZ70DRAFT_344461</name>
</gene>
<feature type="compositionally biased region" description="Basic and acidic residues" evidence="2">
    <location>
        <begin position="560"/>
        <end position="576"/>
    </location>
</feature>
<feature type="compositionally biased region" description="Low complexity" evidence="2">
    <location>
        <begin position="36"/>
        <end position="48"/>
    </location>
</feature>
<feature type="region of interest" description="Disordered" evidence="2">
    <location>
        <begin position="309"/>
        <end position="344"/>
    </location>
</feature>
<organism evidence="3 4">
    <name type="scientific">Cristinia sonorae</name>
    <dbReference type="NCBI Taxonomy" id="1940300"/>
    <lineage>
        <taxon>Eukaryota</taxon>
        <taxon>Fungi</taxon>
        <taxon>Dikarya</taxon>
        <taxon>Basidiomycota</taxon>
        <taxon>Agaricomycotina</taxon>
        <taxon>Agaricomycetes</taxon>
        <taxon>Agaricomycetidae</taxon>
        <taxon>Agaricales</taxon>
        <taxon>Pleurotineae</taxon>
        <taxon>Stephanosporaceae</taxon>
        <taxon>Cristinia</taxon>
    </lineage>
</organism>
<feature type="compositionally biased region" description="Basic and acidic residues" evidence="2">
    <location>
        <begin position="25"/>
        <end position="35"/>
    </location>
</feature>
<dbReference type="EMBL" id="JAEVFJ010000024">
    <property type="protein sequence ID" value="KAH8094920.1"/>
    <property type="molecule type" value="Genomic_DNA"/>
</dbReference>
<keyword evidence="1" id="KW-0175">Coiled coil</keyword>
<accession>A0A8K0XNQ2</accession>
<proteinExistence type="predicted"/>